<keyword evidence="1" id="KW-1133">Transmembrane helix</keyword>
<dbReference type="AlphaFoldDB" id="A0A367ZR74"/>
<evidence type="ECO:0000256" key="1">
    <source>
        <dbReference type="SAM" id="Phobius"/>
    </source>
</evidence>
<gene>
    <name evidence="2" type="ORF">OZSIB_3529</name>
</gene>
<dbReference type="Proteomes" id="UP000252355">
    <property type="component" value="Unassembled WGS sequence"/>
</dbReference>
<evidence type="ECO:0000313" key="2">
    <source>
        <dbReference type="EMBL" id="RCK80347.1"/>
    </source>
</evidence>
<accession>A0A367ZR74</accession>
<protein>
    <submittedName>
        <fullName evidence="2">Uncharacterized protein</fullName>
    </submittedName>
</protein>
<evidence type="ECO:0000313" key="3">
    <source>
        <dbReference type="Proteomes" id="UP000252355"/>
    </source>
</evidence>
<sequence length="157" mass="17245">MTARGRNDRPARRGRPAGRGLGLVELLVALVCFVLALVPLLNLYSQSVDSARVIQARSVMFAAALEVFGRCMLLPPASLPEGRFVIAPDGRSANPLPACLASLTVVPAEITRTVFLYRPDPQDQETVMALISVRHADLPQLDINWERTFVRDRGGRR</sequence>
<reference evidence="2 3" key="1">
    <citation type="submission" date="2018-05" db="EMBL/GenBank/DDBJ databases">
        <title>A metagenomic window into the 2 km-deep terrestrial subsurface aquifer revealed taxonomically and functionally diverse microbial community comprising novel uncultured bacterial lineages.</title>
        <authorList>
            <person name="Kadnikov V.V."/>
            <person name="Mardanov A.V."/>
            <person name="Beletsky A.V."/>
            <person name="Banks D."/>
            <person name="Pimenov N.V."/>
            <person name="Frank Y.A."/>
            <person name="Karnachuk O.V."/>
            <person name="Ravin N.V."/>
        </authorList>
    </citation>
    <scope>NUCLEOTIDE SEQUENCE [LARGE SCALE GENOMIC DNA]</scope>
    <source>
        <strain evidence="2">BY5</strain>
    </source>
</reference>
<name>A0A367ZR74_9BACT</name>
<keyword evidence="1" id="KW-0472">Membrane</keyword>
<proteinExistence type="predicted"/>
<organism evidence="2 3">
    <name type="scientific">Candidatus Ozemobacter sibiricus</name>
    <dbReference type="NCBI Taxonomy" id="2268124"/>
    <lineage>
        <taxon>Bacteria</taxon>
        <taxon>Candidatus Ozemobacteria</taxon>
        <taxon>Candidatus Ozemobacterales</taxon>
        <taxon>Candidatus Ozemobacteraceae</taxon>
        <taxon>Candidatus Ozemobacter</taxon>
    </lineage>
</organism>
<keyword evidence="1" id="KW-0812">Transmembrane</keyword>
<feature type="transmembrane region" description="Helical" evidence="1">
    <location>
        <begin position="21"/>
        <end position="44"/>
    </location>
</feature>
<dbReference type="EMBL" id="QOQW01000007">
    <property type="protein sequence ID" value="RCK80347.1"/>
    <property type="molecule type" value="Genomic_DNA"/>
</dbReference>
<comment type="caution">
    <text evidence="2">The sequence shown here is derived from an EMBL/GenBank/DDBJ whole genome shotgun (WGS) entry which is preliminary data.</text>
</comment>